<evidence type="ECO:0000313" key="2">
    <source>
        <dbReference type="EMBL" id="MDO9711032.1"/>
    </source>
</evidence>
<dbReference type="Proteomes" id="UP001243009">
    <property type="component" value="Unassembled WGS sequence"/>
</dbReference>
<dbReference type="RefSeq" id="WP_305105890.1">
    <property type="nucleotide sequence ID" value="NZ_JAUTWS010000023.1"/>
</dbReference>
<organism evidence="2 3">
    <name type="scientific">Paracraurococcus lichenis</name>
    <dbReference type="NCBI Taxonomy" id="3064888"/>
    <lineage>
        <taxon>Bacteria</taxon>
        <taxon>Pseudomonadati</taxon>
        <taxon>Pseudomonadota</taxon>
        <taxon>Alphaproteobacteria</taxon>
        <taxon>Acetobacterales</taxon>
        <taxon>Roseomonadaceae</taxon>
        <taxon>Paracraurococcus</taxon>
    </lineage>
</organism>
<dbReference type="EMBL" id="JAUTWS010000023">
    <property type="protein sequence ID" value="MDO9711032.1"/>
    <property type="molecule type" value="Genomic_DNA"/>
</dbReference>
<proteinExistence type="predicted"/>
<keyword evidence="3" id="KW-1185">Reference proteome</keyword>
<gene>
    <name evidence="2" type="ORF">Q7A36_21955</name>
</gene>
<sequence length="154" mass="16844">MLSKLKIVDVARSTAASDAAMRVRAKLVAALQEQKASVQAAIDGTRFTATRKVGGETRERRFRPWWFKNGNVYLTSVQYGTSPLPLPGGRSVEAGSTKEDLLTTYDLLVEAVQQGELDEVLLTAAARRGRKGKETPAEGNSTVQQPVRRTARRS</sequence>
<comment type="caution">
    <text evidence="2">The sequence shown here is derived from an EMBL/GenBank/DDBJ whole genome shotgun (WGS) entry which is preliminary data.</text>
</comment>
<protein>
    <recommendedName>
        <fullName evidence="4">HK97 gp10 family phage protein</fullName>
    </recommendedName>
</protein>
<evidence type="ECO:0000313" key="3">
    <source>
        <dbReference type="Proteomes" id="UP001243009"/>
    </source>
</evidence>
<name>A0ABT9E4D2_9PROT</name>
<feature type="region of interest" description="Disordered" evidence="1">
    <location>
        <begin position="128"/>
        <end position="154"/>
    </location>
</feature>
<feature type="compositionally biased region" description="Polar residues" evidence="1">
    <location>
        <begin position="138"/>
        <end position="147"/>
    </location>
</feature>
<evidence type="ECO:0008006" key="4">
    <source>
        <dbReference type="Google" id="ProtNLM"/>
    </source>
</evidence>
<accession>A0ABT9E4D2</accession>
<evidence type="ECO:0000256" key="1">
    <source>
        <dbReference type="SAM" id="MobiDB-lite"/>
    </source>
</evidence>
<reference evidence="2 3" key="1">
    <citation type="submission" date="2023-08" db="EMBL/GenBank/DDBJ databases">
        <title>The draft genome sequence of Paracraurococcus sp. LOR1-02.</title>
        <authorList>
            <person name="Kingkaew E."/>
            <person name="Tanasupawat S."/>
        </authorList>
    </citation>
    <scope>NUCLEOTIDE SEQUENCE [LARGE SCALE GENOMIC DNA]</scope>
    <source>
        <strain evidence="2 3">LOR1-02</strain>
    </source>
</reference>